<dbReference type="InterPro" id="IPR000700">
    <property type="entry name" value="PAS-assoc_C"/>
</dbReference>
<dbReference type="InterPro" id="IPR005467">
    <property type="entry name" value="His_kinase_dom"/>
</dbReference>
<gene>
    <name evidence="13" type="ORF">EZH22_09270</name>
</gene>
<evidence type="ECO:0000313" key="14">
    <source>
        <dbReference type="Proteomes" id="UP000596427"/>
    </source>
</evidence>
<evidence type="ECO:0000256" key="5">
    <source>
        <dbReference type="ARBA" id="ARBA00022741"/>
    </source>
</evidence>
<keyword evidence="9" id="KW-0472">Membrane</keyword>
<evidence type="ECO:0000256" key="1">
    <source>
        <dbReference type="ARBA" id="ARBA00000085"/>
    </source>
</evidence>
<dbReference type="Pfam" id="PF02518">
    <property type="entry name" value="HATPase_c"/>
    <property type="match status" value="1"/>
</dbReference>
<dbReference type="InterPro" id="IPR004358">
    <property type="entry name" value="Sig_transdc_His_kin-like_C"/>
</dbReference>
<feature type="domain" description="PAC" evidence="12">
    <location>
        <begin position="189"/>
        <end position="241"/>
    </location>
</feature>
<name>A0A974SKP7_9HYPH</name>
<feature type="domain" description="PAS" evidence="11">
    <location>
        <begin position="117"/>
        <end position="190"/>
    </location>
</feature>
<dbReference type="Proteomes" id="UP000596427">
    <property type="component" value="Chromosome"/>
</dbReference>
<dbReference type="SMART" id="SM00091">
    <property type="entry name" value="PAS"/>
    <property type="match status" value="1"/>
</dbReference>
<feature type="domain" description="Histidine kinase" evidence="10">
    <location>
        <begin position="261"/>
        <end position="480"/>
    </location>
</feature>
<dbReference type="EC" id="2.7.13.3" evidence="2"/>
<keyword evidence="3" id="KW-0597">Phosphoprotein</keyword>
<dbReference type="InterPro" id="IPR003661">
    <property type="entry name" value="HisK_dim/P_dom"/>
</dbReference>
<evidence type="ECO:0000259" key="12">
    <source>
        <dbReference type="PROSITE" id="PS50113"/>
    </source>
</evidence>
<accession>A0A974SKP7</accession>
<evidence type="ECO:0000256" key="9">
    <source>
        <dbReference type="SAM" id="Phobius"/>
    </source>
</evidence>
<dbReference type="PANTHER" id="PTHR43065:SF10">
    <property type="entry name" value="PEROXIDE STRESS-ACTIVATED HISTIDINE KINASE MAK3"/>
    <property type="match status" value="1"/>
</dbReference>
<organism evidence="13 14">
    <name type="scientific">Xanthobacter dioxanivorans</name>
    <dbReference type="NCBI Taxonomy" id="2528964"/>
    <lineage>
        <taxon>Bacteria</taxon>
        <taxon>Pseudomonadati</taxon>
        <taxon>Pseudomonadota</taxon>
        <taxon>Alphaproteobacteria</taxon>
        <taxon>Hyphomicrobiales</taxon>
        <taxon>Xanthobacteraceae</taxon>
        <taxon>Xanthobacter</taxon>
    </lineage>
</organism>
<evidence type="ECO:0000256" key="7">
    <source>
        <dbReference type="ARBA" id="ARBA00022840"/>
    </source>
</evidence>
<dbReference type="PROSITE" id="PS50112">
    <property type="entry name" value="PAS"/>
    <property type="match status" value="1"/>
</dbReference>
<keyword evidence="4" id="KW-0808">Transferase</keyword>
<keyword evidence="7" id="KW-0067">ATP-binding</keyword>
<dbReference type="CDD" id="cd00082">
    <property type="entry name" value="HisKA"/>
    <property type="match status" value="1"/>
</dbReference>
<dbReference type="Pfam" id="PF00512">
    <property type="entry name" value="HisKA"/>
    <property type="match status" value="1"/>
</dbReference>
<sequence length="484" mass="53123">MEAVLDQVRVKPQPRRVFMLGVALALAVVIFAIDTLSPLDMAIAVLYAVVVLFLTNEVERRTLLLVGAACVGLTMLSFTIMHRENYNLASVMRCIVSIAAISVTTLLSLKNQKATRALREQADLLDLSHDAVFVRGDSDIITYWNQGAERLYGWPRAEAVGRKASQLLHTVFPESPLEIREAVHRAGRWEGELSHTRRDGTPVVVMSRWSLQRDARGRPIATMETNSDITQRKRAEDGLHQAQAELAHVTRVATMGELTASIAHEINQPLAAVVTNGEACLRWLGRDVPDLGEAKSAVEQMIRNGRRASEVVARLRALARRGEPLRLPVDINEATGEALLLLERELSNHRVALDLSLDPKGPHVLGDRVQLQQVLINLALNAIQAMDAVPEARRCLHLETSTRDEAGQRRVLIKITDTGPGVDPQNLPLLFNAFYSTKSDGMGMGLSISRSIIEAHNGLVSATLVEGGGMCFSVTLSEHEEPSS</sequence>
<feature type="transmembrane region" description="Helical" evidence="9">
    <location>
        <begin position="62"/>
        <end position="82"/>
    </location>
</feature>
<evidence type="ECO:0000256" key="4">
    <source>
        <dbReference type="ARBA" id="ARBA00022679"/>
    </source>
</evidence>
<dbReference type="SMART" id="SM00388">
    <property type="entry name" value="HisKA"/>
    <property type="match status" value="1"/>
</dbReference>
<feature type="transmembrane region" description="Helical" evidence="9">
    <location>
        <begin position="39"/>
        <end position="55"/>
    </location>
</feature>
<evidence type="ECO:0000259" key="10">
    <source>
        <dbReference type="PROSITE" id="PS50109"/>
    </source>
</evidence>
<dbReference type="Pfam" id="PF08448">
    <property type="entry name" value="PAS_4"/>
    <property type="match status" value="1"/>
</dbReference>
<evidence type="ECO:0000256" key="2">
    <source>
        <dbReference type="ARBA" id="ARBA00012438"/>
    </source>
</evidence>
<keyword evidence="14" id="KW-1185">Reference proteome</keyword>
<dbReference type="EMBL" id="CP063362">
    <property type="protein sequence ID" value="QRG08454.1"/>
    <property type="molecule type" value="Genomic_DNA"/>
</dbReference>
<dbReference type="CDD" id="cd00130">
    <property type="entry name" value="PAS"/>
    <property type="match status" value="1"/>
</dbReference>
<dbReference type="PANTHER" id="PTHR43065">
    <property type="entry name" value="SENSOR HISTIDINE KINASE"/>
    <property type="match status" value="1"/>
</dbReference>
<proteinExistence type="predicted"/>
<keyword evidence="9" id="KW-0812">Transmembrane</keyword>
<protein>
    <recommendedName>
        <fullName evidence="2">histidine kinase</fullName>
        <ecNumber evidence="2">2.7.13.3</ecNumber>
    </recommendedName>
</protein>
<keyword evidence="5" id="KW-0547">Nucleotide-binding</keyword>
<evidence type="ECO:0000256" key="8">
    <source>
        <dbReference type="ARBA" id="ARBA00023012"/>
    </source>
</evidence>
<dbReference type="SMART" id="SM00086">
    <property type="entry name" value="PAC"/>
    <property type="match status" value="1"/>
</dbReference>
<dbReference type="InterPro" id="IPR000014">
    <property type="entry name" value="PAS"/>
</dbReference>
<keyword evidence="8" id="KW-0902">Two-component regulatory system</keyword>
<evidence type="ECO:0000313" key="13">
    <source>
        <dbReference type="EMBL" id="QRG08454.1"/>
    </source>
</evidence>
<feature type="transmembrane region" description="Helical" evidence="9">
    <location>
        <begin position="17"/>
        <end position="33"/>
    </location>
</feature>
<dbReference type="InterPro" id="IPR036097">
    <property type="entry name" value="HisK_dim/P_sf"/>
</dbReference>
<dbReference type="SUPFAM" id="SSF47384">
    <property type="entry name" value="Homodimeric domain of signal transducing histidine kinase"/>
    <property type="match status" value="1"/>
</dbReference>
<dbReference type="InterPro" id="IPR035965">
    <property type="entry name" value="PAS-like_dom_sf"/>
</dbReference>
<comment type="catalytic activity">
    <reaction evidence="1">
        <text>ATP + protein L-histidine = ADP + protein N-phospho-L-histidine.</text>
        <dbReference type="EC" id="2.7.13.3"/>
    </reaction>
</comment>
<dbReference type="InterPro" id="IPR013656">
    <property type="entry name" value="PAS_4"/>
</dbReference>
<dbReference type="InterPro" id="IPR003594">
    <property type="entry name" value="HATPase_dom"/>
</dbReference>
<dbReference type="KEGG" id="xdi:EZH22_09270"/>
<dbReference type="InterPro" id="IPR001610">
    <property type="entry name" value="PAC"/>
</dbReference>
<dbReference type="Gene3D" id="3.30.450.20">
    <property type="entry name" value="PAS domain"/>
    <property type="match status" value="1"/>
</dbReference>
<dbReference type="PROSITE" id="PS50109">
    <property type="entry name" value="HIS_KIN"/>
    <property type="match status" value="1"/>
</dbReference>
<dbReference type="Gene3D" id="3.30.565.10">
    <property type="entry name" value="Histidine kinase-like ATPase, C-terminal domain"/>
    <property type="match status" value="1"/>
</dbReference>
<dbReference type="InterPro" id="IPR036890">
    <property type="entry name" value="HATPase_C_sf"/>
</dbReference>
<dbReference type="GO" id="GO:0000155">
    <property type="term" value="F:phosphorelay sensor kinase activity"/>
    <property type="evidence" value="ECO:0007669"/>
    <property type="project" value="InterPro"/>
</dbReference>
<dbReference type="SMART" id="SM00387">
    <property type="entry name" value="HATPase_c"/>
    <property type="match status" value="1"/>
</dbReference>
<dbReference type="SUPFAM" id="SSF55785">
    <property type="entry name" value="PYP-like sensor domain (PAS domain)"/>
    <property type="match status" value="1"/>
</dbReference>
<dbReference type="SUPFAM" id="SSF55874">
    <property type="entry name" value="ATPase domain of HSP90 chaperone/DNA topoisomerase II/histidine kinase"/>
    <property type="match status" value="1"/>
</dbReference>
<evidence type="ECO:0000256" key="6">
    <source>
        <dbReference type="ARBA" id="ARBA00022777"/>
    </source>
</evidence>
<keyword evidence="6" id="KW-0418">Kinase</keyword>
<dbReference type="NCBIfam" id="TIGR00229">
    <property type="entry name" value="sensory_box"/>
    <property type="match status" value="1"/>
</dbReference>
<evidence type="ECO:0000256" key="3">
    <source>
        <dbReference type="ARBA" id="ARBA00022553"/>
    </source>
</evidence>
<dbReference type="Gene3D" id="1.10.287.130">
    <property type="match status" value="1"/>
</dbReference>
<dbReference type="AlphaFoldDB" id="A0A974SKP7"/>
<dbReference type="PRINTS" id="PR00344">
    <property type="entry name" value="BCTRLSENSOR"/>
</dbReference>
<dbReference type="GO" id="GO:0005524">
    <property type="term" value="F:ATP binding"/>
    <property type="evidence" value="ECO:0007669"/>
    <property type="project" value="UniProtKB-KW"/>
</dbReference>
<evidence type="ECO:0000259" key="11">
    <source>
        <dbReference type="PROSITE" id="PS50112"/>
    </source>
</evidence>
<reference evidence="13 14" key="1">
    <citation type="submission" date="2020-10" db="EMBL/GenBank/DDBJ databases">
        <title>Degradation of 1,4-Dioxane by Xanthobacter sp. YN2, via a Novel Group-2 Soluble Di-Iron Monooxygenase.</title>
        <authorList>
            <person name="Ma F."/>
            <person name="Wang Y."/>
            <person name="Yang J."/>
            <person name="Guo H."/>
            <person name="Su D."/>
            <person name="Yu L."/>
        </authorList>
    </citation>
    <scope>NUCLEOTIDE SEQUENCE [LARGE SCALE GENOMIC DNA]</scope>
    <source>
        <strain evidence="13 14">YN2</strain>
    </source>
</reference>
<dbReference type="PROSITE" id="PS50113">
    <property type="entry name" value="PAC"/>
    <property type="match status" value="1"/>
</dbReference>
<keyword evidence="9" id="KW-1133">Transmembrane helix</keyword>